<evidence type="ECO:0000313" key="2">
    <source>
        <dbReference type="Proteomes" id="UP000189229"/>
    </source>
</evidence>
<evidence type="ECO:0000313" key="1">
    <source>
        <dbReference type="EMBL" id="OOK79181.1"/>
    </source>
</evidence>
<gene>
    <name evidence="1" type="ORF">BZL30_1976</name>
</gene>
<name>A0A1V3XL37_MYCKA</name>
<dbReference type="Proteomes" id="UP000189229">
    <property type="component" value="Unassembled WGS sequence"/>
</dbReference>
<accession>A0A1V3XL37</accession>
<organism evidence="1 2">
    <name type="scientific">Mycobacterium kansasii</name>
    <dbReference type="NCBI Taxonomy" id="1768"/>
    <lineage>
        <taxon>Bacteria</taxon>
        <taxon>Bacillati</taxon>
        <taxon>Actinomycetota</taxon>
        <taxon>Actinomycetes</taxon>
        <taxon>Mycobacteriales</taxon>
        <taxon>Mycobacteriaceae</taxon>
        <taxon>Mycobacterium</taxon>
    </lineage>
</organism>
<comment type="caution">
    <text evidence="1">The sequence shown here is derived from an EMBL/GenBank/DDBJ whole genome shotgun (WGS) entry which is preliminary data.</text>
</comment>
<proteinExistence type="predicted"/>
<dbReference type="EMBL" id="MVBM01000002">
    <property type="protein sequence ID" value="OOK79181.1"/>
    <property type="molecule type" value="Genomic_DNA"/>
</dbReference>
<protein>
    <submittedName>
        <fullName evidence="1">Uncharacterized protein</fullName>
    </submittedName>
</protein>
<sequence>MLAVFAGLLPGRRVRTQRAPLTVTRGKSGRIGRNTPKSLQINAFRARLPYERRCGTTFLVWKM</sequence>
<reference evidence="1 2" key="1">
    <citation type="submission" date="2017-02" db="EMBL/GenBank/DDBJ databases">
        <title>Complete genome sequences of Mycobacterium kansasii strains isolated from rhesus macaques.</title>
        <authorList>
            <person name="Panda A."/>
            <person name="Nagaraj S."/>
            <person name="Zhao X."/>
            <person name="Tettelin H."/>
            <person name="Detolla L.J."/>
        </authorList>
    </citation>
    <scope>NUCLEOTIDE SEQUENCE [LARGE SCALE GENOMIC DNA]</scope>
    <source>
        <strain evidence="1 2">11-3813</strain>
    </source>
</reference>
<dbReference type="AlphaFoldDB" id="A0A1V3XL37"/>